<dbReference type="Pfam" id="PF02210">
    <property type="entry name" value="Laminin_G_2"/>
    <property type="match status" value="2"/>
</dbReference>
<dbReference type="InterPro" id="IPR013320">
    <property type="entry name" value="ConA-like_dom_sf"/>
</dbReference>
<gene>
    <name evidence="3" type="ORF">KC01_LOCUS10638</name>
</gene>
<dbReference type="InterPro" id="IPR050372">
    <property type="entry name" value="Neurexin-related_CASP"/>
</dbReference>
<evidence type="ECO:0000313" key="4">
    <source>
        <dbReference type="Proteomes" id="UP001497482"/>
    </source>
</evidence>
<dbReference type="InterPro" id="IPR001791">
    <property type="entry name" value="Laminin_G"/>
</dbReference>
<accession>A0AAV2JQ07</accession>
<dbReference type="Proteomes" id="UP001497482">
    <property type="component" value="Chromosome 14"/>
</dbReference>
<proteinExistence type="predicted"/>
<name>A0AAV2JQ07_KNICA</name>
<evidence type="ECO:0000259" key="2">
    <source>
        <dbReference type="PROSITE" id="PS50025"/>
    </source>
</evidence>
<dbReference type="SMART" id="SM00282">
    <property type="entry name" value="LamG"/>
    <property type="match status" value="2"/>
</dbReference>
<protein>
    <recommendedName>
        <fullName evidence="2">Laminin G domain-containing protein</fullName>
    </recommendedName>
</protein>
<organism evidence="3 4">
    <name type="scientific">Knipowitschia caucasica</name>
    <name type="common">Caucasian dwarf goby</name>
    <name type="synonym">Pomatoschistus caucasicus</name>
    <dbReference type="NCBI Taxonomy" id="637954"/>
    <lineage>
        <taxon>Eukaryota</taxon>
        <taxon>Metazoa</taxon>
        <taxon>Chordata</taxon>
        <taxon>Craniata</taxon>
        <taxon>Vertebrata</taxon>
        <taxon>Euteleostomi</taxon>
        <taxon>Actinopterygii</taxon>
        <taxon>Neopterygii</taxon>
        <taxon>Teleostei</taxon>
        <taxon>Neoteleostei</taxon>
        <taxon>Acanthomorphata</taxon>
        <taxon>Gobiaria</taxon>
        <taxon>Gobiiformes</taxon>
        <taxon>Gobioidei</taxon>
        <taxon>Gobiidae</taxon>
        <taxon>Gobiinae</taxon>
        <taxon>Knipowitschia</taxon>
    </lineage>
</organism>
<feature type="domain" description="Laminin G" evidence="2">
    <location>
        <begin position="202"/>
        <end position="381"/>
    </location>
</feature>
<dbReference type="FunFam" id="2.60.120.200:FF:000150">
    <property type="entry name" value="Laminin subunit alpha 5"/>
    <property type="match status" value="1"/>
</dbReference>
<dbReference type="SUPFAM" id="SSF49899">
    <property type="entry name" value="Concanavalin A-like lectins/glucanases"/>
    <property type="match status" value="2"/>
</dbReference>
<feature type="domain" description="Laminin G" evidence="2">
    <location>
        <begin position="25"/>
        <end position="195"/>
    </location>
</feature>
<evidence type="ECO:0000256" key="1">
    <source>
        <dbReference type="PROSITE-ProRule" id="PRU00122"/>
    </source>
</evidence>
<dbReference type="Gene3D" id="2.60.120.200">
    <property type="match status" value="2"/>
</dbReference>
<dbReference type="EMBL" id="OZ035836">
    <property type="protein sequence ID" value="CAL1579620.1"/>
    <property type="molecule type" value="Genomic_DNA"/>
</dbReference>
<dbReference type="AlphaFoldDB" id="A0AAV2JQ07"/>
<dbReference type="PANTHER" id="PTHR15036">
    <property type="entry name" value="PIKACHURIN-LIKE PROTEIN"/>
    <property type="match status" value="1"/>
</dbReference>
<reference evidence="3 4" key="1">
    <citation type="submission" date="2024-04" db="EMBL/GenBank/DDBJ databases">
        <authorList>
            <person name="Waldvogel A.-M."/>
            <person name="Schoenle A."/>
        </authorList>
    </citation>
    <scope>NUCLEOTIDE SEQUENCE [LARGE SCALE GENOMIC DNA]</scope>
</reference>
<sequence length="384" mass="42074">MEEVVERVVNESALTCALPTTVPHAYRLGGPVSSLTYSLPLQVLQPRPHFSLDVKTRSHEGLLFFTGTRGGRAHLALYMSKGRIRLSVAKEKEIFNREKYNDGKWHSVMFSLEKKKFRLVVDGIRALDGQLTSAELTSMQQFMSPVYLGSVPEGLHQQLKTKALPKHSVSGCIRNFKMNGASMTEPSANHGAGPCFEGQTQKGAYFSGRGAHVIVNDTFVLGSSFELLFNIRPRSHSGLLLYVGEPSRYGGDTSHSLSVYMLRGEVVAKVTNGKGEFMVSVKPKSTLCDGMFHKISVIKRKNVVQLHVDTVDNYKIGPPLSITPLTKNPLYVGGIPELSRKHVLPVSASFVGCIDDMTINSEPVLFNRLSAVVGSVNLKECPAG</sequence>
<comment type="caution">
    <text evidence="1">Lacks conserved residue(s) required for the propagation of feature annotation.</text>
</comment>
<dbReference type="PANTHER" id="PTHR15036:SF47">
    <property type="entry name" value="LAMININ SUBUNIT ALPHA-4"/>
    <property type="match status" value="1"/>
</dbReference>
<keyword evidence="4" id="KW-1185">Reference proteome</keyword>
<dbReference type="CDD" id="cd00110">
    <property type="entry name" value="LamG"/>
    <property type="match status" value="2"/>
</dbReference>
<evidence type="ECO:0000313" key="3">
    <source>
        <dbReference type="EMBL" id="CAL1579620.1"/>
    </source>
</evidence>
<dbReference type="PROSITE" id="PS50025">
    <property type="entry name" value="LAM_G_DOMAIN"/>
    <property type="match status" value="2"/>
</dbReference>